<feature type="compositionally biased region" description="Basic and acidic residues" evidence="1">
    <location>
        <begin position="66"/>
        <end position="85"/>
    </location>
</feature>
<feature type="region of interest" description="Disordered" evidence="1">
    <location>
        <begin position="64"/>
        <end position="85"/>
    </location>
</feature>
<evidence type="ECO:0000313" key="3">
    <source>
        <dbReference type="Proteomes" id="UP001163046"/>
    </source>
</evidence>
<reference evidence="2" key="1">
    <citation type="submission" date="2023-01" db="EMBL/GenBank/DDBJ databases">
        <title>Genome assembly of the deep-sea coral Lophelia pertusa.</title>
        <authorList>
            <person name="Herrera S."/>
            <person name="Cordes E."/>
        </authorList>
    </citation>
    <scope>NUCLEOTIDE SEQUENCE</scope>
    <source>
        <strain evidence="2">USNM1676648</strain>
        <tissue evidence="2">Polyp</tissue>
    </source>
</reference>
<evidence type="ECO:0000256" key="1">
    <source>
        <dbReference type="SAM" id="MobiDB-lite"/>
    </source>
</evidence>
<dbReference type="EMBL" id="MU826393">
    <property type="protein sequence ID" value="KAJ7376717.1"/>
    <property type="molecule type" value="Genomic_DNA"/>
</dbReference>
<protein>
    <submittedName>
        <fullName evidence="2">Uncharacterized protein</fullName>
    </submittedName>
</protein>
<keyword evidence="3" id="KW-1185">Reference proteome</keyword>
<gene>
    <name evidence="2" type="ORF">OS493_033342</name>
</gene>
<dbReference type="Proteomes" id="UP001163046">
    <property type="component" value="Unassembled WGS sequence"/>
</dbReference>
<sequence length="250" mass="27589">MNSPTYDLGADLGSLCSSPLLYQEGEDFLGQPVNTFFDGDISFDFIDTFETGFSIAGDANELPTTRYDDNKDLTRQSSSQRERHCKDKELNINEDKTFCASAGNNEQVNLPHNESTSGSLHKPISESVNAYTNEVNPSTENLDSRTLCKNAEGVTQYTGRENATEIARALSTSPPADKNRVKTGSQAEKLLNTTAIVHVSPEGLKQNFEENTYINNTHFNEKLTFDNSSLCRLMDVQPVTRTTTHSTGKA</sequence>
<proteinExistence type="predicted"/>
<name>A0A9W9Z813_9CNID</name>
<organism evidence="2 3">
    <name type="scientific">Desmophyllum pertusum</name>
    <dbReference type="NCBI Taxonomy" id="174260"/>
    <lineage>
        <taxon>Eukaryota</taxon>
        <taxon>Metazoa</taxon>
        <taxon>Cnidaria</taxon>
        <taxon>Anthozoa</taxon>
        <taxon>Hexacorallia</taxon>
        <taxon>Scleractinia</taxon>
        <taxon>Caryophylliina</taxon>
        <taxon>Caryophylliidae</taxon>
        <taxon>Desmophyllum</taxon>
    </lineage>
</organism>
<comment type="caution">
    <text evidence="2">The sequence shown here is derived from an EMBL/GenBank/DDBJ whole genome shotgun (WGS) entry which is preliminary data.</text>
</comment>
<evidence type="ECO:0000313" key="2">
    <source>
        <dbReference type="EMBL" id="KAJ7376717.1"/>
    </source>
</evidence>
<accession>A0A9W9Z813</accession>
<dbReference type="AlphaFoldDB" id="A0A9W9Z813"/>
<dbReference type="OrthoDB" id="5961975at2759"/>